<keyword evidence="2" id="KW-1185">Reference proteome</keyword>
<dbReference type="Proteomes" id="UP001056120">
    <property type="component" value="Linkage Group LG24"/>
</dbReference>
<sequence>MNPINGFPKFDMLIPLSFAIDRGQMMLEWRREEWSQELPESVLNRRRTGRSRRRRSSSSNGQLPVQDSEIGYSVTKEADMIENEEERVSGSCERAVDKKEETFWIFTPVA</sequence>
<accession>A0ACB9AVY4</accession>
<dbReference type="EMBL" id="CM042041">
    <property type="protein sequence ID" value="KAI3713858.1"/>
    <property type="molecule type" value="Genomic_DNA"/>
</dbReference>
<gene>
    <name evidence="1" type="ORF">L1987_72445</name>
</gene>
<comment type="caution">
    <text evidence="1">The sequence shown here is derived from an EMBL/GenBank/DDBJ whole genome shotgun (WGS) entry which is preliminary data.</text>
</comment>
<proteinExistence type="predicted"/>
<protein>
    <submittedName>
        <fullName evidence="1">Uncharacterized protein</fullName>
    </submittedName>
</protein>
<organism evidence="1 2">
    <name type="scientific">Smallanthus sonchifolius</name>
    <dbReference type="NCBI Taxonomy" id="185202"/>
    <lineage>
        <taxon>Eukaryota</taxon>
        <taxon>Viridiplantae</taxon>
        <taxon>Streptophyta</taxon>
        <taxon>Embryophyta</taxon>
        <taxon>Tracheophyta</taxon>
        <taxon>Spermatophyta</taxon>
        <taxon>Magnoliopsida</taxon>
        <taxon>eudicotyledons</taxon>
        <taxon>Gunneridae</taxon>
        <taxon>Pentapetalae</taxon>
        <taxon>asterids</taxon>
        <taxon>campanulids</taxon>
        <taxon>Asterales</taxon>
        <taxon>Asteraceae</taxon>
        <taxon>Asteroideae</taxon>
        <taxon>Heliantheae alliance</taxon>
        <taxon>Millerieae</taxon>
        <taxon>Smallanthus</taxon>
    </lineage>
</organism>
<evidence type="ECO:0000313" key="1">
    <source>
        <dbReference type="EMBL" id="KAI3713858.1"/>
    </source>
</evidence>
<name>A0ACB9AVY4_9ASTR</name>
<evidence type="ECO:0000313" key="2">
    <source>
        <dbReference type="Proteomes" id="UP001056120"/>
    </source>
</evidence>
<reference evidence="1 2" key="2">
    <citation type="journal article" date="2022" name="Mol. Ecol. Resour.">
        <title>The genomes of chicory, endive, great burdock and yacon provide insights into Asteraceae paleo-polyploidization history and plant inulin production.</title>
        <authorList>
            <person name="Fan W."/>
            <person name="Wang S."/>
            <person name="Wang H."/>
            <person name="Wang A."/>
            <person name="Jiang F."/>
            <person name="Liu H."/>
            <person name="Zhao H."/>
            <person name="Xu D."/>
            <person name="Zhang Y."/>
        </authorList>
    </citation>
    <scope>NUCLEOTIDE SEQUENCE [LARGE SCALE GENOMIC DNA]</scope>
    <source>
        <strain evidence="2">cv. Yunnan</strain>
        <tissue evidence="1">Leaves</tissue>
    </source>
</reference>
<reference evidence="2" key="1">
    <citation type="journal article" date="2022" name="Mol. Ecol. Resour.">
        <title>The genomes of chicory, endive, great burdock and yacon provide insights into Asteraceae palaeo-polyploidization history and plant inulin production.</title>
        <authorList>
            <person name="Fan W."/>
            <person name="Wang S."/>
            <person name="Wang H."/>
            <person name="Wang A."/>
            <person name="Jiang F."/>
            <person name="Liu H."/>
            <person name="Zhao H."/>
            <person name="Xu D."/>
            <person name="Zhang Y."/>
        </authorList>
    </citation>
    <scope>NUCLEOTIDE SEQUENCE [LARGE SCALE GENOMIC DNA]</scope>
    <source>
        <strain evidence="2">cv. Yunnan</strain>
    </source>
</reference>